<dbReference type="EMBL" id="JBHTGQ010000002">
    <property type="protein sequence ID" value="MFC7748804.1"/>
    <property type="molecule type" value="Genomic_DNA"/>
</dbReference>
<comment type="caution">
    <text evidence="2">The sequence shown here is derived from an EMBL/GenBank/DDBJ whole genome shotgun (WGS) entry which is preliminary data.</text>
</comment>
<feature type="non-terminal residue" evidence="2">
    <location>
        <position position="283"/>
    </location>
</feature>
<evidence type="ECO:0000313" key="3">
    <source>
        <dbReference type="Proteomes" id="UP001596528"/>
    </source>
</evidence>
<reference evidence="3" key="1">
    <citation type="journal article" date="2019" name="Int. J. Syst. Evol. Microbiol.">
        <title>The Global Catalogue of Microorganisms (GCM) 10K type strain sequencing project: providing services to taxonomists for standard genome sequencing and annotation.</title>
        <authorList>
            <consortium name="The Broad Institute Genomics Platform"/>
            <consortium name="The Broad Institute Genome Sequencing Center for Infectious Disease"/>
            <person name="Wu L."/>
            <person name="Ma J."/>
        </authorList>
    </citation>
    <scope>NUCLEOTIDE SEQUENCE [LARGE SCALE GENOMIC DNA]</scope>
    <source>
        <strain evidence="3">JCM 18657</strain>
    </source>
</reference>
<feature type="compositionally biased region" description="Low complexity" evidence="1">
    <location>
        <begin position="246"/>
        <end position="275"/>
    </location>
</feature>
<name>A0ABW2UY28_9BACL</name>
<sequence length="283" mass="28091">MQISWDGLVRSLAGGGPRQEARTIELRPGQLVQGTVVRPLDGGEALVSINGVPVKAKLETSLPAGQPTLLQVQSDPTGQGAIILKPFAGGTAELSDEAARQLLKGWGMEASPDNRAMLRAMAREGVPLTADHLRAVLEAWQGMPKGTPMGDAARAAAVALARQLPLTAGALQALQAALSGPAAHELLEKLGAQLDRLLAGGAAGSEASRQLASKLADAVRAVWTAAGAAVEPEASAAVAGGGRSGLGSAAGAAGVPPGQAQAAAQPNGGAAPVPGQLADAGAR</sequence>
<evidence type="ECO:0000256" key="1">
    <source>
        <dbReference type="SAM" id="MobiDB-lite"/>
    </source>
</evidence>
<keyword evidence="3" id="KW-1185">Reference proteome</keyword>
<feature type="region of interest" description="Disordered" evidence="1">
    <location>
        <begin position="240"/>
        <end position="283"/>
    </location>
</feature>
<evidence type="ECO:0008006" key="4">
    <source>
        <dbReference type="Google" id="ProtNLM"/>
    </source>
</evidence>
<accession>A0ABW2UY28</accession>
<gene>
    <name evidence="2" type="ORF">ACFQWB_02435</name>
</gene>
<organism evidence="2 3">
    <name type="scientific">Paenibacillus thermoaerophilus</name>
    <dbReference type="NCBI Taxonomy" id="1215385"/>
    <lineage>
        <taxon>Bacteria</taxon>
        <taxon>Bacillati</taxon>
        <taxon>Bacillota</taxon>
        <taxon>Bacilli</taxon>
        <taxon>Bacillales</taxon>
        <taxon>Paenibacillaceae</taxon>
        <taxon>Paenibacillus</taxon>
    </lineage>
</organism>
<dbReference type="Proteomes" id="UP001596528">
    <property type="component" value="Unassembled WGS sequence"/>
</dbReference>
<evidence type="ECO:0000313" key="2">
    <source>
        <dbReference type="EMBL" id="MFC7748804.1"/>
    </source>
</evidence>
<proteinExistence type="predicted"/>
<protein>
    <recommendedName>
        <fullName evidence="4">Flagellar hook-length control protein FliK</fullName>
    </recommendedName>
</protein>